<comment type="caution">
    <text evidence="1">The sequence shown here is derived from an EMBL/GenBank/DDBJ whole genome shotgun (WGS) entry which is preliminary data.</text>
</comment>
<sequence length="227" mass="25554">MAGIASGIRPSSLIFSPMERFRGKRCCCSKSTRNNGDVNNYGGDRDTPQLLKVAVSGVTELLRVLSPISKRSVQGESFQQIDEISVSGFDDIMSILKSDYEKAYFVTGVFTPGIYTGDCIFEDPTIRFRGRDLYQRNLNLLVPFFDQPSIALEEIEKGEDAEYRFVLATWKLRTYLKLPWRPLITIKGSTVYELNNNFQIVRHAESWNVSALQAIGQIFIPSSGESS</sequence>
<accession>A0AAN7QYT4</accession>
<dbReference type="PANTHER" id="PTHR34123">
    <property type="entry name" value="OS04G0578200 PROTEIN"/>
    <property type="match status" value="1"/>
</dbReference>
<reference evidence="1 2" key="1">
    <citation type="journal article" date="2023" name="Hortic Res">
        <title>Pangenome of water caltrop reveals structural variations and asymmetric subgenome divergence after allopolyploidization.</title>
        <authorList>
            <person name="Zhang X."/>
            <person name="Chen Y."/>
            <person name="Wang L."/>
            <person name="Yuan Y."/>
            <person name="Fang M."/>
            <person name="Shi L."/>
            <person name="Lu R."/>
            <person name="Comes H.P."/>
            <person name="Ma Y."/>
            <person name="Chen Y."/>
            <person name="Huang G."/>
            <person name="Zhou Y."/>
            <person name="Zheng Z."/>
            <person name="Qiu Y."/>
        </authorList>
    </citation>
    <scope>NUCLEOTIDE SEQUENCE [LARGE SCALE GENOMIC DNA]</scope>
    <source>
        <strain evidence="1">F231</strain>
    </source>
</reference>
<gene>
    <name evidence="1" type="ORF">SAY86_015723</name>
</gene>
<organism evidence="1 2">
    <name type="scientific">Trapa natans</name>
    <name type="common">Water chestnut</name>
    <dbReference type="NCBI Taxonomy" id="22666"/>
    <lineage>
        <taxon>Eukaryota</taxon>
        <taxon>Viridiplantae</taxon>
        <taxon>Streptophyta</taxon>
        <taxon>Embryophyta</taxon>
        <taxon>Tracheophyta</taxon>
        <taxon>Spermatophyta</taxon>
        <taxon>Magnoliopsida</taxon>
        <taxon>eudicotyledons</taxon>
        <taxon>Gunneridae</taxon>
        <taxon>Pentapetalae</taxon>
        <taxon>rosids</taxon>
        <taxon>malvids</taxon>
        <taxon>Myrtales</taxon>
        <taxon>Lythraceae</taxon>
        <taxon>Trapa</taxon>
    </lineage>
</organism>
<dbReference type="SUPFAM" id="SSF54427">
    <property type="entry name" value="NTF2-like"/>
    <property type="match status" value="1"/>
</dbReference>
<dbReference type="InterPro" id="IPR032710">
    <property type="entry name" value="NTF2-like_dom_sf"/>
</dbReference>
<protein>
    <submittedName>
        <fullName evidence="1">Uncharacterized protein</fullName>
    </submittedName>
</protein>
<dbReference type="PANTHER" id="PTHR34123:SF4">
    <property type="entry name" value="PHOSPHORIBOSYLTRANSFERASE-LIKE PROTEIN, PUTATIVE (DUF2358)-RELATED"/>
    <property type="match status" value="1"/>
</dbReference>
<evidence type="ECO:0000313" key="2">
    <source>
        <dbReference type="Proteomes" id="UP001346149"/>
    </source>
</evidence>
<name>A0AAN7QYT4_TRANT</name>
<dbReference type="Pfam" id="PF10184">
    <property type="entry name" value="DUF2358"/>
    <property type="match status" value="1"/>
</dbReference>
<keyword evidence="2" id="KW-1185">Reference proteome</keyword>
<proteinExistence type="predicted"/>
<evidence type="ECO:0000313" key="1">
    <source>
        <dbReference type="EMBL" id="KAK4781621.1"/>
    </source>
</evidence>
<dbReference type="AlphaFoldDB" id="A0AAN7QYT4"/>
<dbReference type="Proteomes" id="UP001346149">
    <property type="component" value="Unassembled WGS sequence"/>
</dbReference>
<dbReference type="InterPro" id="IPR018790">
    <property type="entry name" value="DUF2358"/>
</dbReference>
<dbReference type="EMBL" id="JAXQNO010000016">
    <property type="protein sequence ID" value="KAK4781621.1"/>
    <property type="molecule type" value="Genomic_DNA"/>
</dbReference>